<sequence length="246" mass="27107">MNDLNLSDEVPVSIYVNGDVAATLMCTPEDLKDLALGYLLDTGSVEGMTDISKISVCNAEREVYVNLRESLKRRPKFSEIITTACSQGFDYKDAIEGLETLDSDHAVTILEIRQAVKRMVKESEKYICHGGIHASALVSEGFFVTREDVGRHNSHDKVVGRAMQENVDLNASMIVTTGRISADMVFKAMNAGVPILCSMSNPTKLAVDIAHKCRITLVGRCMGKDLTVYTQDERIIDKEIKICLAD</sequence>
<dbReference type="InterPro" id="IPR016193">
    <property type="entry name" value="Cytidine_deaminase-like"/>
</dbReference>
<dbReference type="PANTHER" id="PTHR30592:SF1">
    <property type="entry name" value="SULFUR CARRIER PROTEIN FDHD"/>
    <property type="match status" value="1"/>
</dbReference>
<name>A0ABS4G334_9CLOT</name>
<accession>A0ABS4G334</accession>
<dbReference type="InterPro" id="IPR003786">
    <property type="entry name" value="FdhD"/>
</dbReference>
<dbReference type="Gene3D" id="3.10.20.10">
    <property type="match status" value="1"/>
</dbReference>
<dbReference type="Proteomes" id="UP001519271">
    <property type="component" value="Unassembled WGS sequence"/>
</dbReference>
<comment type="caution">
    <text evidence="4">The sequence shown here is derived from an EMBL/GenBank/DDBJ whole genome shotgun (WGS) entry which is preliminary data.</text>
</comment>
<dbReference type="PANTHER" id="PTHR30592">
    <property type="entry name" value="FORMATE DEHYDROGENASE"/>
    <property type="match status" value="1"/>
</dbReference>
<dbReference type="NCBIfam" id="TIGR00129">
    <property type="entry name" value="fdhD_narQ"/>
    <property type="match status" value="1"/>
</dbReference>
<gene>
    <name evidence="3" type="primary">fdhD</name>
    <name evidence="4" type="ORF">J2Z34_001429</name>
</gene>
<evidence type="ECO:0000256" key="1">
    <source>
        <dbReference type="ARBA" id="ARBA00022490"/>
    </source>
</evidence>
<evidence type="ECO:0000313" key="4">
    <source>
        <dbReference type="EMBL" id="MBP1918949.1"/>
    </source>
</evidence>
<evidence type="ECO:0000313" key="5">
    <source>
        <dbReference type="Proteomes" id="UP001519271"/>
    </source>
</evidence>
<dbReference type="Gene3D" id="3.40.140.10">
    <property type="entry name" value="Cytidine Deaminase, domain 2"/>
    <property type="match status" value="1"/>
</dbReference>
<comment type="subcellular location">
    <subcellularLocation>
        <location evidence="3">Cytoplasm</location>
    </subcellularLocation>
</comment>
<proteinExistence type="inferred from homology"/>
<organism evidence="4 5">
    <name type="scientific">Youngiibacter multivorans</name>
    <dbReference type="NCBI Taxonomy" id="937251"/>
    <lineage>
        <taxon>Bacteria</taxon>
        <taxon>Bacillati</taxon>
        <taxon>Bacillota</taxon>
        <taxon>Clostridia</taxon>
        <taxon>Eubacteriales</taxon>
        <taxon>Clostridiaceae</taxon>
        <taxon>Youngiibacter</taxon>
    </lineage>
</organism>
<keyword evidence="5" id="KW-1185">Reference proteome</keyword>
<protein>
    <recommendedName>
        <fullName evidence="3">Sulfur carrier protein FdhD</fullName>
    </recommendedName>
</protein>
<comment type="function">
    <text evidence="3">Required for formate dehydrogenase (FDH) activity. Acts as a sulfur carrier protein that transfers sulfur from IscS to the molybdenum cofactor prior to its insertion into FDH.</text>
</comment>
<dbReference type="Pfam" id="PF02634">
    <property type="entry name" value="FdhD-NarQ"/>
    <property type="match status" value="1"/>
</dbReference>
<dbReference type="EMBL" id="JAGGKC010000009">
    <property type="protein sequence ID" value="MBP1918949.1"/>
    <property type="molecule type" value="Genomic_DNA"/>
</dbReference>
<dbReference type="RefSeq" id="WP_209459166.1">
    <property type="nucleotide sequence ID" value="NZ_JAGGKC010000009.1"/>
</dbReference>
<dbReference type="PIRSF" id="PIRSF015626">
    <property type="entry name" value="FdhD"/>
    <property type="match status" value="1"/>
</dbReference>
<dbReference type="HAMAP" id="MF_00187">
    <property type="entry name" value="FdhD"/>
    <property type="match status" value="1"/>
</dbReference>
<comment type="caution">
    <text evidence="3">Lacks conserved residue(s) required for the propagation of feature annotation.</text>
</comment>
<evidence type="ECO:0000256" key="3">
    <source>
        <dbReference type="HAMAP-Rule" id="MF_00187"/>
    </source>
</evidence>
<reference evidence="4 5" key="1">
    <citation type="submission" date="2021-03" db="EMBL/GenBank/DDBJ databases">
        <title>Genomic Encyclopedia of Type Strains, Phase IV (KMG-IV): sequencing the most valuable type-strain genomes for metagenomic binning, comparative biology and taxonomic classification.</title>
        <authorList>
            <person name="Goeker M."/>
        </authorList>
    </citation>
    <scope>NUCLEOTIDE SEQUENCE [LARGE SCALE GENOMIC DNA]</scope>
    <source>
        <strain evidence="4 5">DSM 6139</strain>
    </source>
</reference>
<keyword evidence="2 3" id="KW-0501">Molybdenum cofactor biosynthesis</keyword>
<comment type="similarity">
    <text evidence="3">Belongs to the FdhD family.</text>
</comment>
<evidence type="ECO:0000256" key="2">
    <source>
        <dbReference type="ARBA" id="ARBA00023150"/>
    </source>
</evidence>
<feature type="active site" description="Cysteine persulfide intermediate" evidence="3">
    <location>
        <position position="85"/>
    </location>
</feature>
<keyword evidence="1 3" id="KW-0963">Cytoplasm</keyword>
<dbReference type="SUPFAM" id="SSF53927">
    <property type="entry name" value="Cytidine deaminase-like"/>
    <property type="match status" value="1"/>
</dbReference>